<dbReference type="SUPFAM" id="SSF54593">
    <property type="entry name" value="Glyoxalase/Bleomycin resistance protein/Dihydroxybiphenyl dioxygenase"/>
    <property type="match status" value="1"/>
</dbReference>
<comment type="caution">
    <text evidence="2">The sequence shown here is derived from an EMBL/GenBank/DDBJ whole genome shotgun (WGS) entry which is preliminary data.</text>
</comment>
<dbReference type="RefSeq" id="WP_218882425.1">
    <property type="nucleotide sequence ID" value="NZ_BAAAYY010000015.1"/>
</dbReference>
<dbReference type="InterPro" id="IPR037523">
    <property type="entry name" value="VOC_core"/>
</dbReference>
<dbReference type="Gene3D" id="3.10.180.10">
    <property type="entry name" value="2,3-Dihydroxybiphenyl 1,2-Dioxygenase, domain 1"/>
    <property type="match status" value="1"/>
</dbReference>
<protein>
    <submittedName>
        <fullName evidence="2">Catechol 2,3-dioxygenase-like lactoylglutathione lyase family enzyme</fullName>
    </submittedName>
</protein>
<feature type="domain" description="VOC" evidence="1">
    <location>
        <begin position="1"/>
        <end position="123"/>
    </location>
</feature>
<evidence type="ECO:0000259" key="1">
    <source>
        <dbReference type="PROSITE" id="PS51819"/>
    </source>
</evidence>
<name>A0A852TUP1_9ACTN</name>
<keyword evidence="2" id="KW-0456">Lyase</keyword>
<dbReference type="Proteomes" id="UP000589036">
    <property type="component" value="Unassembled WGS sequence"/>
</dbReference>
<keyword evidence="3" id="KW-1185">Reference proteome</keyword>
<organism evidence="2 3">
    <name type="scientific">Spinactinospora alkalitolerans</name>
    <dbReference type="NCBI Taxonomy" id="687207"/>
    <lineage>
        <taxon>Bacteria</taxon>
        <taxon>Bacillati</taxon>
        <taxon>Actinomycetota</taxon>
        <taxon>Actinomycetes</taxon>
        <taxon>Streptosporangiales</taxon>
        <taxon>Nocardiopsidaceae</taxon>
        <taxon>Spinactinospora</taxon>
    </lineage>
</organism>
<dbReference type="EMBL" id="JACCCC010000001">
    <property type="protein sequence ID" value="NYE47391.1"/>
    <property type="molecule type" value="Genomic_DNA"/>
</dbReference>
<dbReference type="GO" id="GO:0016829">
    <property type="term" value="F:lyase activity"/>
    <property type="evidence" value="ECO:0007669"/>
    <property type="project" value="UniProtKB-KW"/>
</dbReference>
<evidence type="ECO:0000313" key="3">
    <source>
        <dbReference type="Proteomes" id="UP000589036"/>
    </source>
</evidence>
<dbReference type="PROSITE" id="PS51819">
    <property type="entry name" value="VOC"/>
    <property type="match status" value="1"/>
</dbReference>
<keyword evidence="2" id="KW-0560">Oxidoreductase</keyword>
<accession>A0A852TUP1</accession>
<sequence length="123" mass="13392">MRSQPMTAVADVEESSRWYRRVLAATSGHGGAEYEQVRVDGETVLQLHRLAAGHHHGAIAAPHRPAGNGVAIWFEAEDFGAAVRRIRGADAQITADVHLNPNAGHREIWLRDPDGYLAVIAEP</sequence>
<dbReference type="AlphaFoldDB" id="A0A852TUP1"/>
<evidence type="ECO:0000313" key="2">
    <source>
        <dbReference type="EMBL" id="NYE47391.1"/>
    </source>
</evidence>
<dbReference type="InterPro" id="IPR004360">
    <property type="entry name" value="Glyas_Fos-R_dOase_dom"/>
</dbReference>
<reference evidence="2 3" key="1">
    <citation type="submission" date="2020-07" db="EMBL/GenBank/DDBJ databases">
        <title>Sequencing the genomes of 1000 actinobacteria strains.</title>
        <authorList>
            <person name="Klenk H.-P."/>
        </authorList>
    </citation>
    <scope>NUCLEOTIDE SEQUENCE [LARGE SCALE GENOMIC DNA]</scope>
    <source>
        <strain evidence="2 3">CXB654</strain>
    </source>
</reference>
<keyword evidence="2" id="KW-0223">Dioxygenase</keyword>
<gene>
    <name evidence="2" type="ORF">HDA32_002511</name>
</gene>
<proteinExistence type="predicted"/>
<dbReference type="InterPro" id="IPR029068">
    <property type="entry name" value="Glyas_Bleomycin-R_OHBP_Dase"/>
</dbReference>
<dbReference type="Pfam" id="PF00903">
    <property type="entry name" value="Glyoxalase"/>
    <property type="match status" value="1"/>
</dbReference>
<dbReference type="GO" id="GO:0051213">
    <property type="term" value="F:dioxygenase activity"/>
    <property type="evidence" value="ECO:0007669"/>
    <property type="project" value="UniProtKB-KW"/>
</dbReference>